<comment type="subcellular location">
    <subcellularLocation>
        <location evidence="1">Cell inner membrane</location>
    </subcellularLocation>
</comment>
<dbReference type="GO" id="GO:0016746">
    <property type="term" value="F:acyltransferase activity"/>
    <property type="evidence" value="ECO:0007669"/>
    <property type="project" value="UniProtKB-KW"/>
</dbReference>
<keyword evidence="6 7" id="KW-0012">Acyltransferase</keyword>
<dbReference type="CDD" id="cd07984">
    <property type="entry name" value="LPLAT_LABLAT-like"/>
    <property type="match status" value="1"/>
</dbReference>
<dbReference type="PANTHER" id="PTHR30606">
    <property type="entry name" value="LIPID A BIOSYNTHESIS LAUROYL ACYLTRANSFERASE"/>
    <property type="match status" value="1"/>
</dbReference>
<reference evidence="7 8" key="1">
    <citation type="journal article" date="2008" name="Int. J. Syst. Evol. Microbiol.">
        <title>Amphritea japonica sp. nov. and Amphritea balenae sp. nov., isolated from the sediment adjacent to sperm whale carcasses off Kagoshima, Japan.</title>
        <authorList>
            <person name="Miyazaki M."/>
            <person name="Nogi Y."/>
            <person name="Fujiwara Y."/>
            <person name="Kawato M."/>
            <person name="Nagahama T."/>
            <person name="Kubokawa K."/>
            <person name="Horikoshi K."/>
        </authorList>
    </citation>
    <scope>NUCLEOTIDE SEQUENCE [LARGE SCALE GENOMIC DNA]</scope>
    <source>
        <strain evidence="7 8">ATCC BAA-1530</strain>
    </source>
</reference>
<evidence type="ECO:0000256" key="6">
    <source>
        <dbReference type="ARBA" id="ARBA00023315"/>
    </source>
</evidence>
<dbReference type="Proteomes" id="UP000595663">
    <property type="component" value="Chromosome"/>
</dbReference>
<keyword evidence="3" id="KW-0997">Cell inner membrane</keyword>
<organism evidence="7 8">
    <name type="scientific">Amphritea japonica ATCC BAA-1530</name>
    <dbReference type="NCBI Taxonomy" id="1278309"/>
    <lineage>
        <taxon>Bacteria</taxon>
        <taxon>Pseudomonadati</taxon>
        <taxon>Pseudomonadota</taxon>
        <taxon>Gammaproteobacteria</taxon>
        <taxon>Oceanospirillales</taxon>
        <taxon>Oceanospirillaceae</taxon>
        <taxon>Amphritea</taxon>
    </lineage>
</organism>
<dbReference type="AlphaFoldDB" id="A0A7R6SRG4"/>
<gene>
    <name evidence="7" type="ORF">AMJAP_0521</name>
</gene>
<protein>
    <submittedName>
        <fullName evidence="7">Lipid A biosynthesis lauroyl acyltransferase</fullName>
        <ecNumber evidence="7">2.3.1.-</ecNumber>
    </submittedName>
</protein>
<dbReference type="Pfam" id="PF03279">
    <property type="entry name" value="Lip_A_acyltrans"/>
    <property type="match status" value="1"/>
</dbReference>
<proteinExistence type="predicted"/>
<accession>A0A7R6SRG4</accession>
<dbReference type="KEGG" id="ajp:AMJAP_0521"/>
<dbReference type="EC" id="2.3.1.-" evidence="7"/>
<evidence type="ECO:0000256" key="5">
    <source>
        <dbReference type="ARBA" id="ARBA00023136"/>
    </source>
</evidence>
<keyword evidence="2" id="KW-1003">Cell membrane</keyword>
<dbReference type="GO" id="GO:0005886">
    <property type="term" value="C:plasma membrane"/>
    <property type="evidence" value="ECO:0007669"/>
    <property type="project" value="UniProtKB-SubCell"/>
</dbReference>
<name>A0A7R6SRG4_9GAMM</name>
<evidence type="ECO:0000313" key="8">
    <source>
        <dbReference type="Proteomes" id="UP000595663"/>
    </source>
</evidence>
<dbReference type="PANTHER" id="PTHR30606:SF10">
    <property type="entry name" value="PHOSPHATIDYLINOSITOL MANNOSIDE ACYLTRANSFERASE"/>
    <property type="match status" value="1"/>
</dbReference>
<evidence type="ECO:0000256" key="2">
    <source>
        <dbReference type="ARBA" id="ARBA00022475"/>
    </source>
</evidence>
<dbReference type="InterPro" id="IPR004960">
    <property type="entry name" value="LipA_acyltrans"/>
</dbReference>
<keyword evidence="5" id="KW-0472">Membrane</keyword>
<sequence>MKEGGEMVKRAALLRQWCELFSARVFRLLPIDVASGVGARIAYFEASRSIKAKRPWINRLHRNFEYLEGIADFKTREQRIIQHAMHIGRVYAEYPVLHKIARNRLSVQGEEHLRDLAGPVIFVSAHTGQWELILEVMRRSHISTTVLYDPIPEKVFLKVAMEVRRHLSPEEQGNRFIPASASATRELVACLKTGDNLILFIDEEKDGLVWAPALGRNIPSAGNRMMAARLSEKFKVPIIPIHLTRKDGADFEAVVESPLVPVNGEYGAGTAADLAELLNETLERWLKDDYIHWYWLSRLKLEKKFPERFFKKRDC</sequence>
<evidence type="ECO:0000256" key="1">
    <source>
        <dbReference type="ARBA" id="ARBA00004533"/>
    </source>
</evidence>
<keyword evidence="4 7" id="KW-0808">Transferase</keyword>
<evidence type="ECO:0000313" key="7">
    <source>
        <dbReference type="EMBL" id="BBB25120.1"/>
    </source>
</evidence>
<evidence type="ECO:0000256" key="4">
    <source>
        <dbReference type="ARBA" id="ARBA00022679"/>
    </source>
</evidence>
<keyword evidence="8" id="KW-1185">Reference proteome</keyword>
<dbReference type="GO" id="GO:0009247">
    <property type="term" value="P:glycolipid biosynthetic process"/>
    <property type="evidence" value="ECO:0007669"/>
    <property type="project" value="UniProtKB-ARBA"/>
</dbReference>
<dbReference type="EMBL" id="AP014545">
    <property type="protein sequence ID" value="BBB25120.1"/>
    <property type="molecule type" value="Genomic_DNA"/>
</dbReference>
<evidence type="ECO:0000256" key="3">
    <source>
        <dbReference type="ARBA" id="ARBA00022519"/>
    </source>
</evidence>